<name>A0A560AUE6_AZOBR</name>
<comment type="caution">
    <text evidence="10">The sequence shown here is derived from an EMBL/GenBank/DDBJ whole genome shotgun (WGS) entry which is preliminary data.</text>
</comment>
<feature type="domain" description="ABC transmembrane type-1" evidence="9">
    <location>
        <begin position="72"/>
        <end position="276"/>
    </location>
</feature>
<feature type="transmembrane region" description="Helical" evidence="8">
    <location>
        <begin position="12"/>
        <end position="34"/>
    </location>
</feature>
<evidence type="ECO:0000256" key="3">
    <source>
        <dbReference type="ARBA" id="ARBA00022448"/>
    </source>
</evidence>
<dbReference type="InterPro" id="IPR000515">
    <property type="entry name" value="MetI-like"/>
</dbReference>
<dbReference type="EMBL" id="VITF01000011">
    <property type="protein sequence ID" value="TWA63939.1"/>
    <property type="molecule type" value="Genomic_DNA"/>
</dbReference>
<evidence type="ECO:0000256" key="1">
    <source>
        <dbReference type="ARBA" id="ARBA00004651"/>
    </source>
</evidence>
<sequence length="288" mass="30123">MTAAPPLSLRPLSLAGLVLPALAVNLLAFLWPMLTLAGYAFREGAAGGMVGDGWTLASWGRVLGDGWYAAVALRTAGLAAGVSVLCLLASYPLALFIHRRPPPWRNRLVVVCVAPLLLSAVVRTYGWILILGDRGFLPGLLRSLGIEPPPLVFNTTGVVIGLVEILMPYMILSLLAGFGRVLPEYEEAAASLGAPPLAVFRHVVLPLSAPGALLGVLLTFVLTVGSFVTPKLLGGGRVPLVATEIQDQAAVTLDWPVAAVLSLLTLLLFGALVAAYGAVARRIEETVG</sequence>
<keyword evidence="6 8" id="KW-1133">Transmembrane helix</keyword>
<evidence type="ECO:0000256" key="7">
    <source>
        <dbReference type="ARBA" id="ARBA00023136"/>
    </source>
</evidence>
<dbReference type="Gene3D" id="1.10.3720.10">
    <property type="entry name" value="MetI-like"/>
    <property type="match status" value="1"/>
</dbReference>
<dbReference type="PROSITE" id="PS50928">
    <property type="entry name" value="ABC_TM1"/>
    <property type="match status" value="1"/>
</dbReference>
<evidence type="ECO:0000313" key="10">
    <source>
        <dbReference type="EMBL" id="TWA63939.1"/>
    </source>
</evidence>
<reference evidence="10 11" key="1">
    <citation type="submission" date="2019-06" db="EMBL/GenBank/DDBJ databases">
        <title>Genomic Encyclopedia of Type Strains, Phase IV (KMG-V): Genome sequencing to study the core and pangenomes of soil and plant-associated prokaryotes.</title>
        <authorList>
            <person name="Whitman W."/>
        </authorList>
    </citation>
    <scope>NUCLEOTIDE SEQUENCE [LARGE SCALE GENOMIC DNA]</scope>
    <source>
        <strain evidence="10 11">BR 11796</strain>
    </source>
</reference>
<evidence type="ECO:0000259" key="9">
    <source>
        <dbReference type="PROSITE" id="PS50928"/>
    </source>
</evidence>
<evidence type="ECO:0000256" key="5">
    <source>
        <dbReference type="ARBA" id="ARBA00022692"/>
    </source>
</evidence>
<dbReference type="GO" id="GO:0005886">
    <property type="term" value="C:plasma membrane"/>
    <property type="evidence" value="ECO:0007669"/>
    <property type="project" value="UniProtKB-SubCell"/>
</dbReference>
<dbReference type="SUPFAM" id="SSF161098">
    <property type="entry name" value="MetI-like"/>
    <property type="match status" value="1"/>
</dbReference>
<keyword evidence="4" id="KW-1003">Cell membrane</keyword>
<feature type="transmembrane region" description="Helical" evidence="8">
    <location>
        <begin position="108"/>
        <end position="131"/>
    </location>
</feature>
<dbReference type="Pfam" id="PF00528">
    <property type="entry name" value="BPD_transp_1"/>
    <property type="match status" value="1"/>
</dbReference>
<keyword evidence="5 8" id="KW-0812">Transmembrane</keyword>
<keyword evidence="3 8" id="KW-0813">Transport</keyword>
<dbReference type="InterPro" id="IPR035906">
    <property type="entry name" value="MetI-like_sf"/>
</dbReference>
<feature type="transmembrane region" description="Helical" evidence="8">
    <location>
        <begin position="257"/>
        <end position="279"/>
    </location>
</feature>
<dbReference type="Proteomes" id="UP000316083">
    <property type="component" value="Unassembled WGS sequence"/>
</dbReference>
<dbReference type="RefSeq" id="WP_145678568.1">
    <property type="nucleotide sequence ID" value="NZ_VITF01000011.1"/>
</dbReference>
<gene>
    <name evidence="10" type="ORF">FBZ82_11154</name>
</gene>
<comment type="subcellular location">
    <subcellularLocation>
        <location evidence="1 8">Cell membrane</location>
        <topology evidence="1 8">Multi-pass membrane protein</topology>
    </subcellularLocation>
</comment>
<organism evidence="10 11">
    <name type="scientific">Azospirillum brasilense</name>
    <dbReference type="NCBI Taxonomy" id="192"/>
    <lineage>
        <taxon>Bacteria</taxon>
        <taxon>Pseudomonadati</taxon>
        <taxon>Pseudomonadota</taxon>
        <taxon>Alphaproteobacteria</taxon>
        <taxon>Rhodospirillales</taxon>
        <taxon>Azospirillaceae</taxon>
        <taxon>Azospirillum</taxon>
    </lineage>
</organism>
<dbReference type="GO" id="GO:0055085">
    <property type="term" value="P:transmembrane transport"/>
    <property type="evidence" value="ECO:0007669"/>
    <property type="project" value="InterPro"/>
</dbReference>
<dbReference type="PANTHER" id="PTHR42929">
    <property type="entry name" value="INNER MEMBRANE ABC TRANSPORTER PERMEASE PROTEIN YDCU-RELATED-RELATED"/>
    <property type="match status" value="1"/>
</dbReference>
<evidence type="ECO:0000256" key="8">
    <source>
        <dbReference type="RuleBase" id="RU363032"/>
    </source>
</evidence>
<feature type="transmembrane region" description="Helical" evidence="8">
    <location>
        <begin position="67"/>
        <end position="96"/>
    </location>
</feature>
<evidence type="ECO:0000313" key="11">
    <source>
        <dbReference type="Proteomes" id="UP000316083"/>
    </source>
</evidence>
<accession>A0A560AUE6</accession>
<keyword evidence="7 8" id="KW-0472">Membrane</keyword>
<proteinExistence type="inferred from homology"/>
<dbReference type="AlphaFoldDB" id="A0A560AUE6"/>
<dbReference type="CDD" id="cd06261">
    <property type="entry name" value="TM_PBP2"/>
    <property type="match status" value="1"/>
</dbReference>
<evidence type="ECO:0000256" key="6">
    <source>
        <dbReference type="ARBA" id="ARBA00022989"/>
    </source>
</evidence>
<protein>
    <submittedName>
        <fullName evidence="10">Putative spermidine/putrescine transport system permease protein</fullName>
    </submittedName>
</protein>
<feature type="transmembrane region" description="Helical" evidence="8">
    <location>
        <begin position="203"/>
        <end position="228"/>
    </location>
</feature>
<feature type="transmembrane region" description="Helical" evidence="8">
    <location>
        <begin position="151"/>
        <end position="182"/>
    </location>
</feature>
<evidence type="ECO:0000256" key="4">
    <source>
        <dbReference type="ARBA" id="ARBA00022475"/>
    </source>
</evidence>
<comment type="similarity">
    <text evidence="2">Belongs to the binding-protein-dependent transport system permease family. CysTW subfamily.</text>
</comment>
<dbReference type="PANTHER" id="PTHR42929:SF5">
    <property type="entry name" value="ABC TRANSPORTER PERMEASE PROTEIN"/>
    <property type="match status" value="1"/>
</dbReference>
<evidence type="ECO:0000256" key="2">
    <source>
        <dbReference type="ARBA" id="ARBA00007069"/>
    </source>
</evidence>